<evidence type="ECO:0000256" key="2">
    <source>
        <dbReference type="SAM" id="Phobius"/>
    </source>
</evidence>
<dbReference type="EMBL" id="PFPC01000017">
    <property type="protein sequence ID" value="PIZ89633.1"/>
    <property type="molecule type" value="Genomic_DNA"/>
</dbReference>
<gene>
    <name evidence="4" type="ORF">COX89_00510</name>
</gene>
<evidence type="ECO:0000256" key="1">
    <source>
        <dbReference type="ARBA" id="ARBA00007430"/>
    </source>
</evidence>
<reference evidence="5" key="1">
    <citation type="submission" date="2017-09" db="EMBL/GenBank/DDBJ databases">
        <title>Depth-based differentiation of microbial function through sediment-hosted aquifers and enrichment of novel symbionts in the deep terrestrial subsurface.</title>
        <authorList>
            <person name="Probst A.J."/>
            <person name="Ladd B."/>
            <person name="Jarett J.K."/>
            <person name="Geller-Mcgrath D.E."/>
            <person name="Sieber C.M.K."/>
            <person name="Emerson J.B."/>
            <person name="Anantharaman K."/>
            <person name="Thomas B.C."/>
            <person name="Malmstrom R."/>
            <person name="Stieglmeier M."/>
            <person name="Klingl A."/>
            <person name="Woyke T."/>
            <person name="Ryan C.M."/>
            <person name="Banfield J.F."/>
        </authorList>
    </citation>
    <scope>NUCLEOTIDE SEQUENCE [LARGE SCALE GENOMIC DNA]</scope>
</reference>
<feature type="transmembrane region" description="Helical" evidence="2">
    <location>
        <begin position="39"/>
        <end position="62"/>
    </location>
</feature>
<feature type="non-terminal residue" evidence="4">
    <location>
        <position position="452"/>
    </location>
</feature>
<comment type="similarity">
    <text evidence="1">Belongs to the polysaccharide synthase family.</text>
</comment>
<feature type="domain" description="Polysaccharide biosynthesis protein CapD-like" evidence="3">
    <location>
        <begin position="286"/>
        <end position="452"/>
    </location>
</feature>
<comment type="caution">
    <text evidence="4">The sequence shown here is derived from an EMBL/GenBank/DDBJ whole genome shotgun (WGS) entry which is preliminary data.</text>
</comment>
<evidence type="ECO:0000313" key="4">
    <source>
        <dbReference type="EMBL" id="PIZ89633.1"/>
    </source>
</evidence>
<dbReference type="Gene3D" id="3.40.50.720">
    <property type="entry name" value="NAD(P)-binding Rossmann-like Domain"/>
    <property type="match status" value="2"/>
</dbReference>
<name>A0A2M7V096_9BACT</name>
<sequence>MMPRRKFLFLLADIILISLSVYLAFLVRFEGEIPNQYFLNIWGVIFLALIITIPIFYFLKLYHFSWAYVSTEELIALFKGTFLSFLLLTASFFVLRDLAIFTGFPRSTLFIAYFFIFFLCGGIRFSKRLYLQIFPKREKEEKERTLIVGAGDAGEQILRSILTSKISPYLPVGFIDDNLAKQGALIHGVEVLGKINDIPRLVQEKKIEGLIVALPSAGSRIIREAVEMGRTAKLKKIKIVPSLGEIIDGQVTVGNLREVQVEDLLGREPVSLDQKSIENFIRGKSVLITGAAGSIGSELSRQVAKFKPSHLIILDQDETGIFNISEELFDKFPKLSIKSLIADIREELKIDQIFKKYQPQIVFHAAAYKHVPLMEENPDEAVKNNVFGTKIVAEAALKAGVEKLIFISTDKSVNPTSIMGATKRVGEMICQALNETNKTKFMSVRFGNVLDS</sequence>
<evidence type="ECO:0000259" key="3">
    <source>
        <dbReference type="Pfam" id="PF02719"/>
    </source>
</evidence>
<keyword evidence="2" id="KW-0812">Transmembrane</keyword>
<protein>
    <recommendedName>
        <fullName evidence="3">Polysaccharide biosynthesis protein CapD-like domain-containing protein</fullName>
    </recommendedName>
</protein>
<dbReference type="PANTHER" id="PTHR43318">
    <property type="entry name" value="UDP-N-ACETYLGLUCOSAMINE 4,6-DEHYDRATASE"/>
    <property type="match status" value="1"/>
</dbReference>
<dbReference type="AlphaFoldDB" id="A0A2M7V096"/>
<dbReference type="InterPro" id="IPR003869">
    <property type="entry name" value="Polysac_CapD-like"/>
</dbReference>
<feature type="transmembrane region" description="Helical" evidence="2">
    <location>
        <begin position="7"/>
        <end position="27"/>
    </location>
</feature>
<feature type="transmembrane region" description="Helical" evidence="2">
    <location>
        <begin position="107"/>
        <end position="126"/>
    </location>
</feature>
<keyword evidence="2" id="KW-1133">Transmembrane helix</keyword>
<feature type="transmembrane region" description="Helical" evidence="2">
    <location>
        <begin position="74"/>
        <end position="95"/>
    </location>
</feature>
<dbReference type="PANTHER" id="PTHR43318:SF1">
    <property type="entry name" value="POLYSACCHARIDE BIOSYNTHESIS PROTEIN EPSC-RELATED"/>
    <property type="match status" value="1"/>
</dbReference>
<keyword evidence="2" id="KW-0472">Membrane</keyword>
<evidence type="ECO:0000313" key="5">
    <source>
        <dbReference type="Proteomes" id="UP000231538"/>
    </source>
</evidence>
<accession>A0A2M7V096</accession>
<dbReference type="SUPFAM" id="SSF51735">
    <property type="entry name" value="NAD(P)-binding Rossmann-fold domains"/>
    <property type="match status" value="2"/>
</dbReference>
<dbReference type="InterPro" id="IPR051203">
    <property type="entry name" value="Polysaccharide_Synthase-Rel"/>
</dbReference>
<organism evidence="4 5">
    <name type="scientific">Candidatus Nealsonbacteria bacterium CG_4_10_14_0_2_um_filter_37_10</name>
    <dbReference type="NCBI Taxonomy" id="1974679"/>
    <lineage>
        <taxon>Bacteria</taxon>
        <taxon>Candidatus Nealsoniibacteriota</taxon>
    </lineage>
</organism>
<dbReference type="Pfam" id="PF02719">
    <property type="entry name" value="Polysacc_synt_2"/>
    <property type="match status" value="1"/>
</dbReference>
<dbReference type="Proteomes" id="UP000231538">
    <property type="component" value="Unassembled WGS sequence"/>
</dbReference>
<dbReference type="Pfam" id="PF13727">
    <property type="entry name" value="CoA_binding_3"/>
    <property type="match status" value="1"/>
</dbReference>
<proteinExistence type="inferred from homology"/>
<dbReference type="InterPro" id="IPR036291">
    <property type="entry name" value="NAD(P)-bd_dom_sf"/>
</dbReference>